<gene>
    <name evidence="1" type="ORF">MNBD_NITROSPINAE02-1495</name>
</gene>
<dbReference type="InterPro" id="IPR010982">
    <property type="entry name" value="Lambda_DNA-bd_dom_sf"/>
</dbReference>
<evidence type="ECO:0000313" key="1">
    <source>
        <dbReference type="EMBL" id="VAX22222.1"/>
    </source>
</evidence>
<dbReference type="AlphaFoldDB" id="A0A3B1C2A4"/>
<protein>
    <submittedName>
        <fullName evidence="1">Uncharacterized protein</fullName>
    </submittedName>
</protein>
<dbReference type="EMBL" id="UOGE01000073">
    <property type="protein sequence ID" value="VAX22222.1"/>
    <property type="molecule type" value="Genomic_DNA"/>
</dbReference>
<proteinExistence type="predicted"/>
<organism evidence="1">
    <name type="scientific">hydrothermal vent metagenome</name>
    <dbReference type="NCBI Taxonomy" id="652676"/>
    <lineage>
        <taxon>unclassified sequences</taxon>
        <taxon>metagenomes</taxon>
        <taxon>ecological metagenomes</taxon>
    </lineage>
</organism>
<reference evidence="1" key="1">
    <citation type="submission" date="2018-06" db="EMBL/GenBank/DDBJ databases">
        <authorList>
            <person name="Zhirakovskaya E."/>
        </authorList>
    </citation>
    <scope>NUCLEOTIDE SEQUENCE</scope>
</reference>
<sequence length="128" mass="14979">MITARKKSGKRPVRLSSFKERLQFLIGENKPYSWCKKVGIEKGLFQYYWQKEKIPKYDNLIKIRNYSGCSLDWLMTGEGEPFPDRIEGMEHATDLLMKQVDSQIGKLEKQVTRLKKLKGGIKALKLRK</sequence>
<accession>A0A3B1C2A4</accession>
<dbReference type="GO" id="GO:0003677">
    <property type="term" value="F:DNA binding"/>
    <property type="evidence" value="ECO:0007669"/>
    <property type="project" value="InterPro"/>
</dbReference>
<name>A0A3B1C2A4_9ZZZZ</name>
<dbReference type="Gene3D" id="1.10.260.40">
    <property type="entry name" value="lambda repressor-like DNA-binding domains"/>
    <property type="match status" value="1"/>
</dbReference>